<dbReference type="EMBL" id="JBBPDW010000001">
    <property type="protein sequence ID" value="KAK7556821.1"/>
    <property type="molecule type" value="Genomic_DNA"/>
</dbReference>
<gene>
    <name evidence="2" type="ORF">IWX46DRAFT_636737</name>
</gene>
<comment type="caution">
    <text evidence="2">The sequence shown here is derived from an EMBL/GenBank/DDBJ whole genome shotgun (WGS) entry which is preliminary data.</text>
</comment>
<dbReference type="Proteomes" id="UP001365128">
    <property type="component" value="Unassembled WGS sequence"/>
</dbReference>
<reference evidence="2 3" key="1">
    <citation type="submission" date="2024-04" db="EMBL/GenBank/DDBJ databases">
        <title>Phyllosticta paracitricarpa is synonymous to the EU quarantine fungus P. citricarpa based on phylogenomic analyses.</title>
        <authorList>
            <consortium name="Lawrence Berkeley National Laboratory"/>
            <person name="Van Ingen-Buijs V.A."/>
            <person name="Van Westerhoven A.C."/>
            <person name="Haridas S."/>
            <person name="Skiadas P."/>
            <person name="Martin F."/>
            <person name="Groenewald J.Z."/>
            <person name="Crous P.W."/>
            <person name="Seidl M.F."/>
        </authorList>
    </citation>
    <scope>NUCLEOTIDE SEQUENCE [LARGE SCALE GENOMIC DNA]</scope>
    <source>
        <strain evidence="2 3">CBS 122670</strain>
    </source>
</reference>
<keyword evidence="3" id="KW-1185">Reference proteome</keyword>
<protein>
    <submittedName>
        <fullName evidence="2">Uncharacterized protein</fullName>
    </submittedName>
</protein>
<feature type="compositionally biased region" description="Low complexity" evidence="1">
    <location>
        <begin position="1"/>
        <end position="13"/>
    </location>
</feature>
<evidence type="ECO:0000313" key="3">
    <source>
        <dbReference type="Proteomes" id="UP001365128"/>
    </source>
</evidence>
<organism evidence="2 3">
    <name type="scientific">Phyllosticta citricarpa</name>
    <dbReference type="NCBI Taxonomy" id="55181"/>
    <lineage>
        <taxon>Eukaryota</taxon>
        <taxon>Fungi</taxon>
        <taxon>Dikarya</taxon>
        <taxon>Ascomycota</taxon>
        <taxon>Pezizomycotina</taxon>
        <taxon>Dothideomycetes</taxon>
        <taxon>Dothideomycetes incertae sedis</taxon>
        <taxon>Botryosphaeriales</taxon>
        <taxon>Phyllostictaceae</taxon>
        <taxon>Phyllosticta</taxon>
    </lineage>
</organism>
<evidence type="ECO:0000313" key="2">
    <source>
        <dbReference type="EMBL" id="KAK7556821.1"/>
    </source>
</evidence>
<evidence type="ECO:0000256" key="1">
    <source>
        <dbReference type="SAM" id="MobiDB-lite"/>
    </source>
</evidence>
<sequence length="264" mass="28969">MRRWRWATALRAATPDDPQWPPATHLQSSRIDTEEISSSVSDTDTDKDEQRIAAVLDEPHVLPSISESEQQEDLPKYPNAVGSSPSLIHADVRDWKGSGTTPPSTGQTSTPPERAGDLAISQVDPQVPQTTERGLPTAEGVNLVSQTTTVCEQERSGVTSHDNWQSARSQQSVHTEPSTSTFNEKSDKDLGSGFIKPIKEGREGETGPDQKDPFLVDWEPNDPENPQNCRRQGQVEHHSHDLIRDIPGVSSSPQKISSKCPNEA</sequence>
<proteinExistence type="predicted"/>
<feature type="region of interest" description="Disordered" evidence="1">
    <location>
        <begin position="1"/>
        <end position="264"/>
    </location>
</feature>
<feature type="compositionally biased region" description="Polar residues" evidence="1">
    <location>
        <begin position="123"/>
        <end position="132"/>
    </location>
</feature>
<name>A0ABR1MQW4_9PEZI</name>
<feature type="compositionally biased region" description="Basic and acidic residues" evidence="1">
    <location>
        <begin position="233"/>
        <end position="244"/>
    </location>
</feature>
<feature type="compositionally biased region" description="Basic and acidic residues" evidence="1">
    <location>
        <begin position="197"/>
        <end position="214"/>
    </location>
</feature>
<feature type="compositionally biased region" description="Polar residues" evidence="1">
    <location>
        <begin position="249"/>
        <end position="264"/>
    </location>
</feature>
<feature type="compositionally biased region" description="Polar residues" evidence="1">
    <location>
        <begin position="143"/>
        <end position="183"/>
    </location>
</feature>
<feature type="compositionally biased region" description="Low complexity" evidence="1">
    <location>
        <begin position="97"/>
        <end position="112"/>
    </location>
</feature>
<accession>A0ABR1MQW4</accession>